<evidence type="ECO:0000256" key="1">
    <source>
        <dbReference type="SAM" id="Phobius"/>
    </source>
</evidence>
<name>A0A484NAU9_9ASTE</name>
<proteinExistence type="predicted"/>
<protein>
    <submittedName>
        <fullName evidence="2">Uncharacterized protein</fullName>
    </submittedName>
</protein>
<sequence>MLGEPYLSPHLLLLFNISGYTSFLGVLFHGMCVPPSLCSFSFFITCWVVVFLIFATFLSLIDVYYFILCI</sequence>
<keyword evidence="3" id="KW-1185">Reference proteome</keyword>
<keyword evidence="1" id="KW-0472">Membrane</keyword>
<feature type="transmembrane region" description="Helical" evidence="1">
    <location>
        <begin position="6"/>
        <end position="28"/>
    </location>
</feature>
<reference evidence="2 3" key="1">
    <citation type="submission" date="2018-04" db="EMBL/GenBank/DDBJ databases">
        <authorList>
            <person name="Vogel A."/>
        </authorList>
    </citation>
    <scope>NUCLEOTIDE SEQUENCE [LARGE SCALE GENOMIC DNA]</scope>
</reference>
<keyword evidence="1" id="KW-1133">Transmembrane helix</keyword>
<keyword evidence="1" id="KW-0812">Transmembrane</keyword>
<evidence type="ECO:0000313" key="2">
    <source>
        <dbReference type="EMBL" id="VFQ98302.1"/>
    </source>
</evidence>
<dbReference type="AlphaFoldDB" id="A0A484NAU9"/>
<accession>A0A484NAU9</accession>
<gene>
    <name evidence="2" type="ORF">CCAM_LOCUS40078</name>
</gene>
<evidence type="ECO:0000313" key="3">
    <source>
        <dbReference type="Proteomes" id="UP000595140"/>
    </source>
</evidence>
<organism evidence="2 3">
    <name type="scientific">Cuscuta campestris</name>
    <dbReference type="NCBI Taxonomy" id="132261"/>
    <lineage>
        <taxon>Eukaryota</taxon>
        <taxon>Viridiplantae</taxon>
        <taxon>Streptophyta</taxon>
        <taxon>Embryophyta</taxon>
        <taxon>Tracheophyta</taxon>
        <taxon>Spermatophyta</taxon>
        <taxon>Magnoliopsida</taxon>
        <taxon>eudicotyledons</taxon>
        <taxon>Gunneridae</taxon>
        <taxon>Pentapetalae</taxon>
        <taxon>asterids</taxon>
        <taxon>lamiids</taxon>
        <taxon>Solanales</taxon>
        <taxon>Convolvulaceae</taxon>
        <taxon>Cuscuteae</taxon>
        <taxon>Cuscuta</taxon>
        <taxon>Cuscuta subgen. Grammica</taxon>
        <taxon>Cuscuta sect. Cleistogrammica</taxon>
    </lineage>
</organism>
<dbReference type="Proteomes" id="UP000595140">
    <property type="component" value="Unassembled WGS sequence"/>
</dbReference>
<dbReference type="EMBL" id="OOIL02006581">
    <property type="protein sequence ID" value="VFQ98302.1"/>
    <property type="molecule type" value="Genomic_DNA"/>
</dbReference>
<feature type="transmembrane region" description="Helical" evidence="1">
    <location>
        <begin position="40"/>
        <end position="67"/>
    </location>
</feature>